<reference evidence="3 4" key="1">
    <citation type="submission" date="2020-10" db="EMBL/GenBank/DDBJ databases">
        <title>The Coptis chinensis genome and diversification of protoberbering-type alkaloids.</title>
        <authorList>
            <person name="Wang B."/>
            <person name="Shu S."/>
            <person name="Song C."/>
            <person name="Liu Y."/>
        </authorList>
    </citation>
    <scope>NUCLEOTIDE SEQUENCE [LARGE SCALE GENOMIC DNA]</scope>
    <source>
        <strain evidence="3">HL-2020</strain>
        <tissue evidence="3">Leaf</tissue>
    </source>
</reference>
<dbReference type="InterPro" id="IPR013187">
    <property type="entry name" value="F-box-assoc_dom_typ3"/>
</dbReference>
<dbReference type="OrthoDB" id="610337at2759"/>
<dbReference type="PANTHER" id="PTHR31672:SF13">
    <property type="entry name" value="F-BOX PROTEIN CPR30-LIKE"/>
    <property type="match status" value="1"/>
</dbReference>
<dbReference type="PANTHER" id="PTHR31672">
    <property type="entry name" value="BNACNNG10540D PROTEIN"/>
    <property type="match status" value="1"/>
</dbReference>
<dbReference type="InterPro" id="IPR036047">
    <property type="entry name" value="F-box-like_dom_sf"/>
</dbReference>
<feature type="region of interest" description="Disordered" evidence="1">
    <location>
        <begin position="384"/>
        <end position="412"/>
    </location>
</feature>
<dbReference type="InterPro" id="IPR001810">
    <property type="entry name" value="F-box_dom"/>
</dbReference>
<evidence type="ECO:0000313" key="3">
    <source>
        <dbReference type="EMBL" id="KAF9591782.1"/>
    </source>
</evidence>
<dbReference type="InterPro" id="IPR017451">
    <property type="entry name" value="F-box-assoc_interact_dom"/>
</dbReference>
<proteinExistence type="predicted"/>
<gene>
    <name evidence="3" type="ORF">IFM89_007112</name>
</gene>
<keyword evidence="4" id="KW-1185">Reference proteome</keyword>
<dbReference type="SMART" id="SM00256">
    <property type="entry name" value="FBOX"/>
    <property type="match status" value="2"/>
</dbReference>
<dbReference type="SUPFAM" id="SSF81383">
    <property type="entry name" value="F-box domain"/>
    <property type="match status" value="2"/>
</dbReference>
<dbReference type="AlphaFoldDB" id="A0A835H4U4"/>
<feature type="domain" description="F-box" evidence="2">
    <location>
        <begin position="424"/>
        <end position="482"/>
    </location>
</feature>
<comment type="caution">
    <text evidence="3">The sequence shown here is derived from an EMBL/GenBank/DDBJ whole genome shotgun (WGS) entry which is preliminary data.</text>
</comment>
<evidence type="ECO:0000259" key="2">
    <source>
        <dbReference type="PROSITE" id="PS50181"/>
    </source>
</evidence>
<name>A0A835H4U4_9MAGN</name>
<sequence>MKRIDPEEMCLDMVLQGFTENKSGDLFSKLPTNIIQNNIFPRIPLKSLSQCRWVCTTWYNLILHPRFAQIHYHFSIQNNSSPFLILTDTQASHMYVIDSQIFDNFEPAQVERVALKRLVNELMVIGYANGLICVAEDFKHCRYTRSYVIYNPITGDHVALPSDTCIFKDVGFIAFGYDIVNNEYKVIRVRHHNCGGEVCTLGTTRWRRLEGVVPPFFKQFGILVKGNLHWISDELDKIVVFNVALEKFHEIQSPFHMPEPNIQKISLHAIEERLCLIGEPTLDTFEIWVMIDYDGLQGYWVKEYSFFNRQVCNSLVSRHGPYNVVKLKNGEFLVPYGDSDLGYFDIKKQSCRPIFMRSSDYRSLVPEFLVGSLFSPNHASRLAMSAQTQGRDPEREEVEEESIKDEEREDEQEIDLQVLQELSGELFSKLPSDIILNILCRVPLKDLISQCSLVCKTWYNLARHPRFRRNSLQMDHQVFDNLDTSAPVHFLDFLDEPTFQPKLYIIGFANGLLCLSEDPLLCDYPVFYYICNPITGEHITLPRPHGLEIVQLSAFVFDSSTSEYKVIRFYHGRNGGEVFTLGSSRWRRIENGVPKTIIGYPYPCGRLVNNHLHWISSVDGSPLTIIAFNLAAEEVHEIELPPIVSSGEISLDPNISISLAVIEERLCFTCERKLDDKYFEVWVMKDYGVQGSWAKVYVFNPELTGALSDALTPCLTKLLNGEFLVQYGVNALVYYDPKKETCRPILVEVKRWFYSVFLVGSLFSPKNVGRLARR</sequence>
<dbReference type="Pfam" id="PF00646">
    <property type="entry name" value="F-box"/>
    <property type="match status" value="1"/>
</dbReference>
<accession>A0A835H4U4</accession>
<feature type="compositionally biased region" description="Acidic residues" evidence="1">
    <location>
        <begin position="395"/>
        <end position="412"/>
    </location>
</feature>
<dbReference type="EMBL" id="JADFTS010000008">
    <property type="protein sequence ID" value="KAF9591782.1"/>
    <property type="molecule type" value="Genomic_DNA"/>
</dbReference>
<dbReference type="Pfam" id="PF08268">
    <property type="entry name" value="FBA_3"/>
    <property type="match status" value="2"/>
</dbReference>
<dbReference type="NCBIfam" id="TIGR01640">
    <property type="entry name" value="F_box_assoc_1"/>
    <property type="match status" value="2"/>
</dbReference>
<dbReference type="InterPro" id="IPR050796">
    <property type="entry name" value="SCF_F-box_component"/>
</dbReference>
<evidence type="ECO:0000256" key="1">
    <source>
        <dbReference type="SAM" id="MobiDB-lite"/>
    </source>
</evidence>
<evidence type="ECO:0000313" key="4">
    <source>
        <dbReference type="Proteomes" id="UP000631114"/>
    </source>
</evidence>
<dbReference type="PROSITE" id="PS50181">
    <property type="entry name" value="FBOX"/>
    <property type="match status" value="1"/>
</dbReference>
<dbReference type="Proteomes" id="UP000631114">
    <property type="component" value="Unassembled WGS sequence"/>
</dbReference>
<protein>
    <recommendedName>
        <fullName evidence="2">F-box domain-containing protein</fullName>
    </recommendedName>
</protein>
<organism evidence="3 4">
    <name type="scientific">Coptis chinensis</name>
    <dbReference type="NCBI Taxonomy" id="261450"/>
    <lineage>
        <taxon>Eukaryota</taxon>
        <taxon>Viridiplantae</taxon>
        <taxon>Streptophyta</taxon>
        <taxon>Embryophyta</taxon>
        <taxon>Tracheophyta</taxon>
        <taxon>Spermatophyta</taxon>
        <taxon>Magnoliopsida</taxon>
        <taxon>Ranunculales</taxon>
        <taxon>Ranunculaceae</taxon>
        <taxon>Coptidoideae</taxon>
        <taxon>Coptis</taxon>
    </lineage>
</organism>
<dbReference type="Gene3D" id="1.20.1280.50">
    <property type="match status" value="2"/>
</dbReference>